<proteinExistence type="predicted"/>
<dbReference type="Gene3D" id="3.50.50.60">
    <property type="entry name" value="FAD/NAD(P)-binding domain"/>
    <property type="match status" value="1"/>
</dbReference>
<dbReference type="EMBL" id="ML993582">
    <property type="protein sequence ID" value="KAF2171801.1"/>
    <property type="molecule type" value="Genomic_DNA"/>
</dbReference>
<dbReference type="InterPro" id="IPR006076">
    <property type="entry name" value="FAD-dep_OxRdtase"/>
</dbReference>
<dbReference type="GeneID" id="54568843"/>
<dbReference type="InterPro" id="IPR036188">
    <property type="entry name" value="FAD/NAD-bd_sf"/>
</dbReference>
<accession>A0A6A6CXG2</accession>
<dbReference type="GO" id="GO:0005737">
    <property type="term" value="C:cytoplasm"/>
    <property type="evidence" value="ECO:0007669"/>
    <property type="project" value="TreeGrafter"/>
</dbReference>
<organism evidence="3 4">
    <name type="scientific">Zasmidium cellare ATCC 36951</name>
    <dbReference type="NCBI Taxonomy" id="1080233"/>
    <lineage>
        <taxon>Eukaryota</taxon>
        <taxon>Fungi</taxon>
        <taxon>Dikarya</taxon>
        <taxon>Ascomycota</taxon>
        <taxon>Pezizomycotina</taxon>
        <taxon>Dothideomycetes</taxon>
        <taxon>Dothideomycetidae</taxon>
        <taxon>Mycosphaerellales</taxon>
        <taxon>Mycosphaerellaceae</taxon>
        <taxon>Zasmidium</taxon>
    </lineage>
</organism>
<feature type="domain" description="FAD dependent oxidoreductase" evidence="2">
    <location>
        <begin position="51"/>
        <end position="423"/>
    </location>
</feature>
<dbReference type="PANTHER" id="PTHR13847:SF129">
    <property type="entry name" value="FAD DEPENDENT OXIDOREDUCTASE"/>
    <property type="match status" value="1"/>
</dbReference>
<dbReference type="SUPFAM" id="SSF51905">
    <property type="entry name" value="FAD/NAD(P)-binding domain"/>
    <property type="match status" value="1"/>
</dbReference>
<name>A0A6A6CXG2_ZASCE</name>
<gene>
    <name evidence="3" type="ORF">M409DRAFT_63376</name>
</gene>
<evidence type="ECO:0000313" key="3">
    <source>
        <dbReference type="EMBL" id="KAF2171801.1"/>
    </source>
</evidence>
<dbReference type="OrthoDB" id="429143at2759"/>
<keyword evidence="4" id="KW-1185">Reference proteome</keyword>
<dbReference type="PANTHER" id="PTHR13847">
    <property type="entry name" value="SARCOSINE DEHYDROGENASE-RELATED"/>
    <property type="match status" value="1"/>
</dbReference>
<evidence type="ECO:0000256" key="1">
    <source>
        <dbReference type="SAM" id="MobiDB-lite"/>
    </source>
</evidence>
<dbReference type="Gene3D" id="3.30.9.10">
    <property type="entry name" value="D-Amino Acid Oxidase, subunit A, domain 2"/>
    <property type="match status" value="1"/>
</dbReference>
<protein>
    <recommendedName>
        <fullName evidence="2">FAD dependent oxidoreductase domain-containing protein</fullName>
    </recommendedName>
</protein>
<dbReference type="RefSeq" id="XP_033672690.1">
    <property type="nucleotide sequence ID" value="XM_033815571.1"/>
</dbReference>
<evidence type="ECO:0000259" key="2">
    <source>
        <dbReference type="Pfam" id="PF01266"/>
    </source>
</evidence>
<dbReference type="Pfam" id="PF01266">
    <property type="entry name" value="DAO"/>
    <property type="match status" value="1"/>
</dbReference>
<feature type="compositionally biased region" description="Basic and acidic residues" evidence="1">
    <location>
        <begin position="1"/>
        <end position="17"/>
    </location>
</feature>
<dbReference type="AlphaFoldDB" id="A0A6A6CXG2"/>
<feature type="region of interest" description="Disordered" evidence="1">
    <location>
        <begin position="1"/>
        <end position="23"/>
    </location>
</feature>
<reference evidence="3" key="1">
    <citation type="journal article" date="2020" name="Stud. Mycol.">
        <title>101 Dothideomycetes genomes: a test case for predicting lifestyles and emergence of pathogens.</title>
        <authorList>
            <person name="Haridas S."/>
            <person name="Albert R."/>
            <person name="Binder M."/>
            <person name="Bloem J."/>
            <person name="Labutti K."/>
            <person name="Salamov A."/>
            <person name="Andreopoulos B."/>
            <person name="Baker S."/>
            <person name="Barry K."/>
            <person name="Bills G."/>
            <person name="Bluhm B."/>
            <person name="Cannon C."/>
            <person name="Castanera R."/>
            <person name="Culley D."/>
            <person name="Daum C."/>
            <person name="Ezra D."/>
            <person name="Gonzalez J."/>
            <person name="Henrissat B."/>
            <person name="Kuo A."/>
            <person name="Liang C."/>
            <person name="Lipzen A."/>
            <person name="Lutzoni F."/>
            <person name="Magnuson J."/>
            <person name="Mondo S."/>
            <person name="Nolan M."/>
            <person name="Ohm R."/>
            <person name="Pangilinan J."/>
            <person name="Park H.-J."/>
            <person name="Ramirez L."/>
            <person name="Alfaro M."/>
            <person name="Sun H."/>
            <person name="Tritt A."/>
            <person name="Yoshinaga Y."/>
            <person name="Zwiers L.-H."/>
            <person name="Turgeon B."/>
            <person name="Goodwin S."/>
            <person name="Spatafora J."/>
            <person name="Crous P."/>
            <person name="Grigoriev I."/>
        </authorList>
    </citation>
    <scope>NUCLEOTIDE SEQUENCE</scope>
    <source>
        <strain evidence="3">ATCC 36951</strain>
    </source>
</reference>
<evidence type="ECO:0000313" key="4">
    <source>
        <dbReference type="Proteomes" id="UP000799537"/>
    </source>
</evidence>
<sequence>MDLPRERPELPRNREPCDLPNAKSTASFWHSEPSALLLAHRSTRNLPETADVVVIGSGMTGASVAHHLLTEGKENLDVVMLEAREACWGATGRNGGHCQPILFEHPHDPSIGHFELRNFHTLQDLIKEKNIDCEFVAQPGVRAIYSRGHFNDTELALSIMKDTAPELASMMRLVNNRDELNSLRIPSALGAVVTDIAARMWPYKFVSRILEDLITSTKLRGTFNLQTLTPVDKISKSDSSDHVIVKTERGNIKAKKVVLATNAYTSHLLHEFADLIVPCRGQMSALIPFPSVAGEDRLKTSLGFMGDGVDDYLIQRPNERGGHLMFGGGRQHGRSIGVTDDSVIDDKTAHYLRGRLVEALNLPEDTTSWKEMNATHMWTGIMGFSRDDKPWVGPIPDNDSLYIAAGFTGHGMPNTWLSGKAVAVMVAKNLARAHSEAAISAASDETGLPKSYYISKDRIEAAMLLEDVGSRDWAEMERGKRAEMPMSGYA</sequence>
<dbReference type="Proteomes" id="UP000799537">
    <property type="component" value="Unassembled WGS sequence"/>
</dbReference>